<dbReference type="SUPFAM" id="SSF46689">
    <property type="entry name" value="Homeodomain-like"/>
    <property type="match status" value="1"/>
</dbReference>
<dbReference type="EMBL" id="CP018866">
    <property type="protein sequence ID" value="AST91764.1"/>
    <property type="molecule type" value="Genomic_DNA"/>
</dbReference>
<evidence type="ECO:0000259" key="7">
    <source>
        <dbReference type="PROSITE" id="PS50112"/>
    </source>
</evidence>
<dbReference type="Gene3D" id="3.40.50.300">
    <property type="entry name" value="P-loop containing nucleotide triphosphate hydrolases"/>
    <property type="match status" value="1"/>
</dbReference>
<dbReference type="Pfam" id="PF00158">
    <property type="entry name" value="Sigma54_activat"/>
    <property type="match status" value="1"/>
</dbReference>
<protein>
    <submittedName>
        <fullName evidence="8">Sigma-54-dependent Fis family transcriptional regulator</fullName>
    </submittedName>
</protein>
<dbReference type="InterPro" id="IPR002197">
    <property type="entry name" value="HTH_Fis"/>
</dbReference>
<evidence type="ECO:0000259" key="6">
    <source>
        <dbReference type="PROSITE" id="PS50045"/>
    </source>
</evidence>
<dbReference type="FunFam" id="3.40.50.300:FF:000006">
    <property type="entry name" value="DNA-binding transcriptional regulator NtrC"/>
    <property type="match status" value="1"/>
</dbReference>
<dbReference type="InterPro" id="IPR002078">
    <property type="entry name" value="Sigma_54_int"/>
</dbReference>
<evidence type="ECO:0000256" key="2">
    <source>
        <dbReference type="ARBA" id="ARBA00022840"/>
    </source>
</evidence>
<dbReference type="InterPro" id="IPR025943">
    <property type="entry name" value="Sigma_54_int_dom_ATP-bd_2"/>
</dbReference>
<dbReference type="PROSITE" id="PS50112">
    <property type="entry name" value="PAS"/>
    <property type="match status" value="1"/>
</dbReference>
<dbReference type="AlphaFoldDB" id="A0A223KQY5"/>
<dbReference type="InterPro" id="IPR003593">
    <property type="entry name" value="AAA+_ATPase"/>
</dbReference>
<keyword evidence="2" id="KW-0067">ATP-binding</keyword>
<gene>
    <name evidence="8" type="ORF">BC6307_10975</name>
</gene>
<dbReference type="Gene3D" id="3.30.450.20">
    <property type="entry name" value="PAS domain"/>
    <property type="match status" value="1"/>
</dbReference>
<dbReference type="PROSITE" id="PS00688">
    <property type="entry name" value="SIGMA54_INTERACT_3"/>
    <property type="match status" value="1"/>
</dbReference>
<dbReference type="PRINTS" id="PR01590">
    <property type="entry name" value="HTHFIS"/>
</dbReference>
<dbReference type="CDD" id="cd00009">
    <property type="entry name" value="AAA"/>
    <property type="match status" value="1"/>
</dbReference>
<dbReference type="STRING" id="1314751.GCA_001591425_03761"/>
<dbReference type="KEGG" id="bcoh:BC6307_10975"/>
<dbReference type="SUPFAM" id="SSF52540">
    <property type="entry name" value="P-loop containing nucleoside triphosphate hydrolases"/>
    <property type="match status" value="1"/>
</dbReference>
<dbReference type="InterPro" id="IPR027417">
    <property type="entry name" value="P-loop_NTPase"/>
</dbReference>
<dbReference type="SUPFAM" id="SSF55785">
    <property type="entry name" value="PYP-like sensor domain (PAS domain)"/>
    <property type="match status" value="1"/>
</dbReference>
<dbReference type="RefSeq" id="WP_066419644.1">
    <property type="nucleotide sequence ID" value="NZ_CP018866.1"/>
</dbReference>
<dbReference type="GO" id="GO:0043565">
    <property type="term" value="F:sequence-specific DNA binding"/>
    <property type="evidence" value="ECO:0007669"/>
    <property type="project" value="InterPro"/>
</dbReference>
<keyword evidence="1" id="KW-0547">Nucleotide-binding</keyword>
<evidence type="ECO:0000256" key="1">
    <source>
        <dbReference type="ARBA" id="ARBA00022741"/>
    </source>
</evidence>
<dbReference type="InterPro" id="IPR013767">
    <property type="entry name" value="PAS_fold"/>
</dbReference>
<dbReference type="CDD" id="cd00130">
    <property type="entry name" value="PAS"/>
    <property type="match status" value="1"/>
</dbReference>
<dbReference type="GO" id="GO:0005524">
    <property type="term" value="F:ATP binding"/>
    <property type="evidence" value="ECO:0007669"/>
    <property type="project" value="UniProtKB-KW"/>
</dbReference>
<dbReference type="Gene3D" id="1.10.8.60">
    <property type="match status" value="1"/>
</dbReference>
<dbReference type="Pfam" id="PF02954">
    <property type="entry name" value="HTH_8"/>
    <property type="match status" value="1"/>
</dbReference>
<proteinExistence type="predicted"/>
<name>A0A223KQY5_9BACI</name>
<dbReference type="InterPro" id="IPR000014">
    <property type="entry name" value="PAS"/>
</dbReference>
<dbReference type="InterPro" id="IPR035965">
    <property type="entry name" value="PAS-like_dom_sf"/>
</dbReference>
<dbReference type="InterPro" id="IPR058031">
    <property type="entry name" value="AAA_lid_NorR"/>
</dbReference>
<dbReference type="SMART" id="SM00382">
    <property type="entry name" value="AAA"/>
    <property type="match status" value="1"/>
</dbReference>
<dbReference type="PROSITE" id="PS50045">
    <property type="entry name" value="SIGMA54_INTERACT_4"/>
    <property type="match status" value="1"/>
</dbReference>
<keyword evidence="9" id="KW-1185">Reference proteome</keyword>
<dbReference type="NCBIfam" id="TIGR00229">
    <property type="entry name" value="sensory_box"/>
    <property type="match status" value="1"/>
</dbReference>
<dbReference type="InterPro" id="IPR025662">
    <property type="entry name" value="Sigma_54_int_dom_ATP-bd_1"/>
</dbReference>
<dbReference type="PANTHER" id="PTHR32071:SF74">
    <property type="entry name" value="TRANSCRIPTIONAL ACTIVATOR ROCR"/>
    <property type="match status" value="1"/>
</dbReference>
<dbReference type="GO" id="GO:0006355">
    <property type="term" value="P:regulation of DNA-templated transcription"/>
    <property type="evidence" value="ECO:0007669"/>
    <property type="project" value="InterPro"/>
</dbReference>
<organism evidence="8 9">
    <name type="scientific">Sutcliffiella cohnii</name>
    <dbReference type="NCBI Taxonomy" id="33932"/>
    <lineage>
        <taxon>Bacteria</taxon>
        <taxon>Bacillati</taxon>
        <taxon>Bacillota</taxon>
        <taxon>Bacilli</taxon>
        <taxon>Bacillales</taxon>
        <taxon>Bacillaceae</taxon>
        <taxon>Sutcliffiella</taxon>
    </lineage>
</organism>
<dbReference type="Gene3D" id="1.10.10.60">
    <property type="entry name" value="Homeodomain-like"/>
    <property type="match status" value="1"/>
</dbReference>
<keyword evidence="3" id="KW-0805">Transcription regulation</keyword>
<dbReference type="PANTHER" id="PTHR32071">
    <property type="entry name" value="TRANSCRIPTIONAL REGULATORY PROTEIN"/>
    <property type="match status" value="1"/>
</dbReference>
<evidence type="ECO:0000313" key="9">
    <source>
        <dbReference type="Proteomes" id="UP000215224"/>
    </source>
</evidence>
<dbReference type="Pfam" id="PF25601">
    <property type="entry name" value="AAA_lid_14"/>
    <property type="match status" value="1"/>
</dbReference>
<evidence type="ECO:0000313" key="8">
    <source>
        <dbReference type="EMBL" id="AST91764.1"/>
    </source>
</evidence>
<dbReference type="InterPro" id="IPR009057">
    <property type="entry name" value="Homeodomain-like_sf"/>
</dbReference>
<accession>A0A223KQY5</accession>
<keyword evidence="4" id="KW-0238">DNA-binding</keyword>
<dbReference type="Proteomes" id="UP000215224">
    <property type="component" value="Chromosome"/>
</dbReference>
<evidence type="ECO:0000256" key="4">
    <source>
        <dbReference type="ARBA" id="ARBA00023125"/>
    </source>
</evidence>
<evidence type="ECO:0000256" key="5">
    <source>
        <dbReference type="ARBA" id="ARBA00023163"/>
    </source>
</evidence>
<dbReference type="Pfam" id="PF00989">
    <property type="entry name" value="PAS"/>
    <property type="match status" value="1"/>
</dbReference>
<sequence length="473" mass="53048">MKLSGIEALSNDMMKHLLSCIDEAIHAVDENGITIFYNEVAAKHDGLKTEEVIGKHILKVFPSLTEETSTLLKVLKTKKAIFHQDQKYENKNGELIETVNTTIPILIGEEVKGAVEIAKNYGKIKMLSNKLIDLQSRLYKKTTSTSSLDSSYTFQHFLTSDPICLRTLEEAKKVATSTIPIVIYGETGTGKEIVAQGIHNASYRKDMPFIAQNCAAIPETLLESALFGTEKGSYTGAEDRPGLFELANGGTLFLDELNSMPISLQSKLLRVLEDGKIRRIGGTQTITVDVRIVAAMNESPDSCLQKGIIRTDFFYRVCSCSLYLPPLRDRVGDIPLLVNNFIEILSKQQNINRYKVAESVLTSFTRYDWPGNVRELKNTLEYITITNDSNVITVEDLPLKLQPVRLVKQRKGREEQPSLREILAHKEKELITDALQETKGNIVQAAKLLKIPRQTLQYKLSKMEKSLNVTIDK</sequence>
<evidence type="ECO:0000256" key="3">
    <source>
        <dbReference type="ARBA" id="ARBA00023015"/>
    </source>
</evidence>
<reference evidence="8 9" key="1">
    <citation type="submission" date="2016-12" db="EMBL/GenBank/DDBJ databases">
        <title>The whole genome sequencing and assembly of Bacillus cohnii DSM 6307T strain.</title>
        <authorList>
            <person name="Lee Y.-J."/>
            <person name="Yi H."/>
            <person name="Bahn Y.-S."/>
            <person name="Kim J.F."/>
            <person name="Lee D.-W."/>
        </authorList>
    </citation>
    <scope>NUCLEOTIDE SEQUENCE [LARGE SCALE GENOMIC DNA]</scope>
    <source>
        <strain evidence="8 9">DSM 6307</strain>
    </source>
</reference>
<keyword evidence="5" id="KW-0804">Transcription</keyword>
<feature type="domain" description="Sigma-54 factor interaction" evidence="6">
    <location>
        <begin position="157"/>
        <end position="385"/>
    </location>
</feature>
<feature type="domain" description="PAS" evidence="7">
    <location>
        <begin position="10"/>
        <end position="58"/>
    </location>
</feature>
<dbReference type="PROSITE" id="PS00675">
    <property type="entry name" value="SIGMA54_INTERACT_1"/>
    <property type="match status" value="1"/>
</dbReference>
<dbReference type="InterPro" id="IPR025944">
    <property type="entry name" value="Sigma_54_int_dom_CS"/>
</dbReference>
<dbReference type="PROSITE" id="PS00676">
    <property type="entry name" value="SIGMA54_INTERACT_2"/>
    <property type="match status" value="1"/>
</dbReference>